<name>A0A1H5V5E3_9GAMM</name>
<dbReference type="InterPro" id="IPR002639">
    <property type="entry name" value="UreF"/>
</dbReference>
<organism evidence="4 5">
    <name type="scientific">Marinobacterium lutimaris</name>
    <dbReference type="NCBI Taxonomy" id="568106"/>
    <lineage>
        <taxon>Bacteria</taxon>
        <taxon>Pseudomonadati</taxon>
        <taxon>Pseudomonadota</taxon>
        <taxon>Gammaproteobacteria</taxon>
        <taxon>Oceanospirillales</taxon>
        <taxon>Oceanospirillaceae</taxon>
        <taxon>Marinobacterium</taxon>
    </lineage>
</organism>
<comment type="subunit">
    <text evidence="3">UreD, UreF and UreG form a complex that acts as a GTP-hydrolysis-dependent molecular chaperone, activating the urease apoprotein by helping to assemble the nickel containing metallocenter of UreC. The UreE protein probably delivers the nickel.</text>
</comment>
<keyword evidence="5" id="KW-1185">Reference proteome</keyword>
<dbReference type="Pfam" id="PF01730">
    <property type="entry name" value="UreF"/>
    <property type="match status" value="1"/>
</dbReference>
<comment type="function">
    <text evidence="3">Required for maturation of urease via the functional incorporation of the urease nickel metallocenter.</text>
</comment>
<evidence type="ECO:0000313" key="5">
    <source>
        <dbReference type="Proteomes" id="UP000236745"/>
    </source>
</evidence>
<keyword evidence="2 3" id="KW-0143">Chaperone</keyword>
<dbReference type="AlphaFoldDB" id="A0A1H5V5E3"/>
<proteinExistence type="inferred from homology"/>
<protein>
    <recommendedName>
        <fullName evidence="3">Urease accessory protein UreF</fullName>
    </recommendedName>
</protein>
<gene>
    <name evidence="3" type="primary">ureF</name>
    <name evidence="4" type="ORF">SAMN05444390_101627</name>
</gene>
<comment type="subcellular location">
    <subcellularLocation>
        <location evidence="3">Cytoplasm</location>
    </subcellularLocation>
</comment>
<dbReference type="EMBL" id="FNVQ01000001">
    <property type="protein sequence ID" value="SEF82595.1"/>
    <property type="molecule type" value="Genomic_DNA"/>
</dbReference>
<sequence length="221" mass="24418">MLADLRLYQLISPALPVGAFTYSQGLEWAIECGWVTDAASLEEWLVSALEHSVATLELPVLLRLCRALEEGDEQSFGQWCDYLHASRETSELRAEERQRAQALLRLLPELDVPVPDSLRDKMGKTQIAGMVLAAKAWDIDSISLGRGYLWSWLENAVMAGVKLVPLGQTAGQKMLLDVSARLPALLEQAPNIADWQVGSSTPALAIASSKHETQYSRLFRS</sequence>
<evidence type="ECO:0000313" key="4">
    <source>
        <dbReference type="EMBL" id="SEF82595.1"/>
    </source>
</evidence>
<evidence type="ECO:0000256" key="2">
    <source>
        <dbReference type="ARBA" id="ARBA00023186"/>
    </source>
</evidence>
<accession>A0A1H5V5E3</accession>
<dbReference type="PANTHER" id="PTHR33620">
    <property type="entry name" value="UREASE ACCESSORY PROTEIN F"/>
    <property type="match status" value="1"/>
</dbReference>
<dbReference type="InterPro" id="IPR038277">
    <property type="entry name" value="UreF_sf"/>
</dbReference>
<dbReference type="Proteomes" id="UP000236745">
    <property type="component" value="Unassembled WGS sequence"/>
</dbReference>
<dbReference type="RefSeq" id="WP_104001599.1">
    <property type="nucleotide sequence ID" value="NZ_FNVQ01000001.1"/>
</dbReference>
<dbReference type="HAMAP" id="MF_01385">
    <property type="entry name" value="UreF"/>
    <property type="match status" value="1"/>
</dbReference>
<evidence type="ECO:0000256" key="3">
    <source>
        <dbReference type="HAMAP-Rule" id="MF_01385"/>
    </source>
</evidence>
<dbReference type="PANTHER" id="PTHR33620:SF1">
    <property type="entry name" value="UREASE ACCESSORY PROTEIN F"/>
    <property type="match status" value="1"/>
</dbReference>
<keyword evidence="1 3" id="KW-0996">Nickel insertion</keyword>
<evidence type="ECO:0000256" key="1">
    <source>
        <dbReference type="ARBA" id="ARBA00022988"/>
    </source>
</evidence>
<dbReference type="Gene3D" id="1.10.4190.10">
    <property type="entry name" value="Urease accessory protein UreF"/>
    <property type="match status" value="1"/>
</dbReference>
<reference evidence="4 5" key="1">
    <citation type="submission" date="2016-10" db="EMBL/GenBank/DDBJ databases">
        <authorList>
            <person name="de Groot N.N."/>
        </authorList>
    </citation>
    <scope>NUCLEOTIDE SEQUENCE [LARGE SCALE GENOMIC DNA]</scope>
    <source>
        <strain evidence="4 5">DSM 22012</strain>
    </source>
</reference>
<comment type="similarity">
    <text evidence="3">Belongs to the UreF family.</text>
</comment>
<keyword evidence="3" id="KW-0963">Cytoplasm</keyword>
<dbReference type="GO" id="GO:0005737">
    <property type="term" value="C:cytoplasm"/>
    <property type="evidence" value="ECO:0007669"/>
    <property type="project" value="UniProtKB-SubCell"/>
</dbReference>
<dbReference type="PIRSF" id="PIRSF009467">
    <property type="entry name" value="Ureas_acces_UreF"/>
    <property type="match status" value="1"/>
</dbReference>
<dbReference type="GO" id="GO:0016151">
    <property type="term" value="F:nickel cation binding"/>
    <property type="evidence" value="ECO:0007669"/>
    <property type="project" value="UniProtKB-UniRule"/>
</dbReference>
<dbReference type="OrthoDB" id="9798772at2"/>